<evidence type="ECO:0000256" key="1">
    <source>
        <dbReference type="SAM" id="MobiDB-lite"/>
    </source>
</evidence>
<dbReference type="EMBL" id="CDMZ01005314">
    <property type="protein sequence ID" value="CEM52628.1"/>
    <property type="molecule type" value="Genomic_DNA"/>
</dbReference>
<sequence length="580" mass="64591">MSTVFDDASVMVTELKEACSLALETPRNDSYARLGVAASACLSFLLENHLVESDQVQLPSTKCSKELEEKIFNAQKILGYFTEDWDAADDADSEKEREKMKDDAREYLLEDYKKLQILPSQEHLVIVKWLRWGLPKYGGNAPVCLEFIPEAINTLASWPTRHNKPPAMKWDGVIRGLNMLLEGIMVQANSTIEELNISWTNAREGLGRLIGYLSEATFWSPSPFPVERLQWVSLGQKRLAPAPASTLLGAPVGQTANQQGSSSNASAGTASLTASTQPPLPSSQVKFSSAQEVLFFLRGVFEEITRPPAQAEILEALQPALLKQMKEQLERAEKEYGPAAPRSTLRRIFNQFATVKSLYSALVTRGLFKIERMMEEPGASAATGLFYQTVDGLTRGALPNPRRAVDQARQHLRRILYNKAPRPRELEDFIFYLVSAFFDRLTTHKIDAKVFQADVQRGGPQMLSIYEMLTYVGISYNLSWNDVLGPFGAVMFSLQEVLNYECGRADTPDVVFWALESAVAQYGIATAAMLPLLDAMVNAEVVGPEEILRHSNFVGRSASFRTACLPYVKQWVQKNARASS</sequence>
<proteinExistence type="predicted"/>
<feature type="region of interest" description="Disordered" evidence="1">
    <location>
        <begin position="250"/>
        <end position="283"/>
    </location>
</feature>
<gene>
    <name evidence="2" type="ORF">Cvel_11405</name>
</gene>
<reference evidence="2" key="1">
    <citation type="submission" date="2014-11" db="EMBL/GenBank/DDBJ databases">
        <authorList>
            <person name="Otto D Thomas"/>
            <person name="Naeem Raeece"/>
        </authorList>
    </citation>
    <scope>NUCLEOTIDE SEQUENCE</scope>
</reference>
<accession>A0A0G4I6G0</accession>
<organism evidence="2">
    <name type="scientific">Chromera velia CCMP2878</name>
    <dbReference type="NCBI Taxonomy" id="1169474"/>
    <lineage>
        <taxon>Eukaryota</taxon>
        <taxon>Sar</taxon>
        <taxon>Alveolata</taxon>
        <taxon>Colpodellida</taxon>
        <taxon>Chromeraceae</taxon>
        <taxon>Chromera</taxon>
    </lineage>
</organism>
<dbReference type="AlphaFoldDB" id="A0A0G4I6G0"/>
<protein>
    <submittedName>
        <fullName evidence="2">Uncharacterized protein</fullName>
    </submittedName>
</protein>
<feature type="compositionally biased region" description="Low complexity" evidence="1">
    <location>
        <begin position="253"/>
        <end position="277"/>
    </location>
</feature>
<dbReference type="VEuPathDB" id="CryptoDB:Cvel_11405"/>
<evidence type="ECO:0000313" key="2">
    <source>
        <dbReference type="EMBL" id="CEM52628.1"/>
    </source>
</evidence>
<name>A0A0G4I6G0_9ALVE</name>